<dbReference type="AlphaFoldDB" id="A0A327X6R9"/>
<feature type="region of interest" description="Disordered" evidence="4">
    <location>
        <begin position="189"/>
        <end position="211"/>
    </location>
</feature>
<evidence type="ECO:0000313" key="6">
    <source>
        <dbReference type="EMBL" id="RAK02431.1"/>
    </source>
</evidence>
<evidence type="ECO:0000313" key="7">
    <source>
        <dbReference type="Proteomes" id="UP000248790"/>
    </source>
</evidence>
<protein>
    <recommendedName>
        <fullName evidence="3">Carboxylic ester hydrolase</fullName>
        <ecNumber evidence="3">3.1.1.-</ecNumber>
    </recommendedName>
</protein>
<feature type="compositionally biased region" description="Polar residues" evidence="4">
    <location>
        <begin position="195"/>
        <end position="211"/>
    </location>
</feature>
<sequence>MPIRLLILNQRMKTAVPLFGLMCLVFLAFAPSTRETSPVKVSGGLISGTVNPDGDVQIFKGIPFAAPPVGDLRWKAPQPVKPWSGVRKCDRFGASPVQGAPNPFGPWSAEYLIPKEPISEDCLYLNVWSGAKSAAEKRPVLVWIYGGGFNSGGSAVPIYDGEATAKKGIVFVSINYRVGSFGFFAHPELTRESGESTPGESTRGASTPGRSASGNYGLMDQIAALQWVKQNIAVFGGDPDNVTIAGQSAGSMSVNCLVASPVAKNLFNKAIAESGASFARPHASLQQAEEAGLKMMQALGATSLAELRAKPASEILQKAQGIRGPIIDGYVLPQSIASIFAAGKANPVALLTGWNEDEGMAFGPKKKADEYRKQLEQQYGDKAQTLLQFYPGTTDAEAAESQVKLSRDQVFGAQNYTWATIQAQQGRPVYVYRFTRKIPATGQYAHYGAFHTGEVAYAYDNLRFIDRQLRPLESTDDKLARIISSYWANFTKTGNPNGPGLPQWPAYSTQDKQIVELGDQVKAKPLADAAALEFFFGLMSKP</sequence>
<evidence type="ECO:0000256" key="2">
    <source>
        <dbReference type="ARBA" id="ARBA00022801"/>
    </source>
</evidence>
<accession>A0A327X6R9</accession>
<dbReference type="GO" id="GO:0016787">
    <property type="term" value="F:hydrolase activity"/>
    <property type="evidence" value="ECO:0007669"/>
    <property type="project" value="UniProtKB-KW"/>
</dbReference>
<name>A0A327X6R9_LARAB</name>
<dbReference type="InterPro" id="IPR050309">
    <property type="entry name" value="Type-B_Carboxylest/Lipase"/>
</dbReference>
<dbReference type="SUPFAM" id="SSF53474">
    <property type="entry name" value="alpha/beta-Hydrolases"/>
    <property type="match status" value="1"/>
</dbReference>
<dbReference type="PANTHER" id="PTHR11559">
    <property type="entry name" value="CARBOXYLESTERASE"/>
    <property type="match status" value="1"/>
</dbReference>
<organism evidence="6 7">
    <name type="scientific">Larkinella arboricola</name>
    <dbReference type="NCBI Taxonomy" id="643671"/>
    <lineage>
        <taxon>Bacteria</taxon>
        <taxon>Pseudomonadati</taxon>
        <taxon>Bacteroidota</taxon>
        <taxon>Cytophagia</taxon>
        <taxon>Cytophagales</taxon>
        <taxon>Spirosomataceae</taxon>
        <taxon>Larkinella</taxon>
    </lineage>
</organism>
<dbReference type="Proteomes" id="UP000248790">
    <property type="component" value="Unassembled WGS sequence"/>
</dbReference>
<evidence type="ECO:0000259" key="5">
    <source>
        <dbReference type="Pfam" id="PF00135"/>
    </source>
</evidence>
<reference evidence="6 7" key="1">
    <citation type="submission" date="2018-06" db="EMBL/GenBank/DDBJ databases">
        <title>Genomic Encyclopedia of Archaeal and Bacterial Type Strains, Phase II (KMG-II): from individual species to whole genera.</title>
        <authorList>
            <person name="Goeker M."/>
        </authorList>
    </citation>
    <scope>NUCLEOTIDE SEQUENCE [LARGE SCALE GENOMIC DNA]</scope>
    <source>
        <strain evidence="6 7">DSM 21851</strain>
    </source>
</reference>
<evidence type="ECO:0000256" key="4">
    <source>
        <dbReference type="SAM" id="MobiDB-lite"/>
    </source>
</evidence>
<comment type="similarity">
    <text evidence="1 3">Belongs to the type-B carboxylesterase/lipase family.</text>
</comment>
<gene>
    <name evidence="6" type="ORF">LX87_00551</name>
</gene>
<comment type="caution">
    <text evidence="6">The sequence shown here is derived from an EMBL/GenBank/DDBJ whole genome shotgun (WGS) entry which is preliminary data.</text>
</comment>
<dbReference type="Gene3D" id="3.40.50.1820">
    <property type="entry name" value="alpha/beta hydrolase"/>
    <property type="match status" value="1"/>
</dbReference>
<proteinExistence type="inferred from homology"/>
<dbReference type="InterPro" id="IPR019826">
    <property type="entry name" value="Carboxylesterase_B_AS"/>
</dbReference>
<dbReference type="InterPro" id="IPR002018">
    <property type="entry name" value="CarbesteraseB"/>
</dbReference>
<evidence type="ECO:0000256" key="3">
    <source>
        <dbReference type="RuleBase" id="RU361235"/>
    </source>
</evidence>
<evidence type="ECO:0000256" key="1">
    <source>
        <dbReference type="ARBA" id="ARBA00005964"/>
    </source>
</evidence>
<keyword evidence="7" id="KW-1185">Reference proteome</keyword>
<feature type="domain" description="Carboxylesterase type B" evidence="5">
    <location>
        <begin position="206"/>
        <end position="524"/>
    </location>
</feature>
<dbReference type="PROSITE" id="PS00122">
    <property type="entry name" value="CARBOXYLESTERASE_B_1"/>
    <property type="match status" value="1"/>
</dbReference>
<dbReference type="EMBL" id="QLMC01000001">
    <property type="protein sequence ID" value="RAK02431.1"/>
    <property type="molecule type" value="Genomic_DNA"/>
</dbReference>
<keyword evidence="2 3" id="KW-0378">Hydrolase</keyword>
<dbReference type="InterPro" id="IPR029058">
    <property type="entry name" value="AB_hydrolase_fold"/>
</dbReference>
<feature type="domain" description="Carboxylesterase type B" evidence="5">
    <location>
        <begin position="38"/>
        <end position="186"/>
    </location>
</feature>
<dbReference type="Pfam" id="PF00135">
    <property type="entry name" value="COesterase"/>
    <property type="match status" value="2"/>
</dbReference>
<dbReference type="EC" id="3.1.1.-" evidence="3"/>